<dbReference type="Gene3D" id="3.40.50.12780">
    <property type="entry name" value="N-terminal domain of ligase-like"/>
    <property type="match status" value="1"/>
</dbReference>
<dbReference type="InterPro" id="IPR000873">
    <property type="entry name" value="AMP-dep_synth/lig_dom"/>
</dbReference>
<evidence type="ECO:0000259" key="1">
    <source>
        <dbReference type="PROSITE" id="PS50075"/>
    </source>
</evidence>
<dbReference type="InterPro" id="IPR009081">
    <property type="entry name" value="PP-bd_ACP"/>
</dbReference>
<dbReference type="EC" id="6.2.1.3" evidence="2"/>
<dbReference type="Gene3D" id="1.10.1200.10">
    <property type="entry name" value="ACP-like"/>
    <property type="match status" value="1"/>
</dbReference>
<dbReference type="SUPFAM" id="SSF56801">
    <property type="entry name" value="Acetyl-CoA synthetase-like"/>
    <property type="match status" value="1"/>
</dbReference>
<gene>
    <name evidence="2" type="ORF">JOF55_000077</name>
</gene>
<evidence type="ECO:0000313" key="2">
    <source>
        <dbReference type="EMBL" id="MDR7299896.1"/>
    </source>
</evidence>
<comment type="caution">
    <text evidence="2">The sequence shown here is derived from an EMBL/GenBank/DDBJ whole genome shotgun (WGS) entry which is preliminary data.</text>
</comment>
<dbReference type="AlphaFoldDB" id="A0AAE3ZAA8"/>
<dbReference type="InterPro" id="IPR042099">
    <property type="entry name" value="ANL_N_sf"/>
</dbReference>
<dbReference type="SUPFAM" id="SSF47336">
    <property type="entry name" value="ACP-like"/>
    <property type="match status" value="1"/>
</dbReference>
<evidence type="ECO:0000313" key="3">
    <source>
        <dbReference type="Proteomes" id="UP001180845"/>
    </source>
</evidence>
<dbReference type="RefSeq" id="WP_310267750.1">
    <property type="nucleotide sequence ID" value="NZ_JAVDXW010000001.1"/>
</dbReference>
<reference evidence="2" key="1">
    <citation type="submission" date="2023-07" db="EMBL/GenBank/DDBJ databases">
        <title>Sequencing the genomes of 1000 actinobacteria strains.</title>
        <authorList>
            <person name="Klenk H.-P."/>
        </authorList>
    </citation>
    <scope>NUCLEOTIDE SEQUENCE</scope>
    <source>
        <strain evidence="2">DSM 45977</strain>
    </source>
</reference>
<protein>
    <submittedName>
        <fullName evidence="2">Long-chain acyl-CoA synthetase</fullName>
        <ecNumber evidence="2">6.2.1.3</ecNumber>
    </submittedName>
</protein>
<keyword evidence="3" id="KW-1185">Reference proteome</keyword>
<dbReference type="PANTHER" id="PTHR43767">
    <property type="entry name" value="LONG-CHAIN-FATTY-ACID--COA LIGASE"/>
    <property type="match status" value="1"/>
</dbReference>
<proteinExistence type="predicted"/>
<dbReference type="PROSITE" id="PS50075">
    <property type="entry name" value="CARRIER"/>
    <property type="match status" value="1"/>
</dbReference>
<feature type="domain" description="Carrier" evidence="1">
    <location>
        <begin position="1"/>
        <end position="75"/>
    </location>
</feature>
<dbReference type="GO" id="GO:0004467">
    <property type="term" value="F:long-chain fatty acid-CoA ligase activity"/>
    <property type="evidence" value="ECO:0007669"/>
    <property type="project" value="UniProtKB-EC"/>
</dbReference>
<dbReference type="EMBL" id="JAVDXW010000001">
    <property type="protein sequence ID" value="MDR7299896.1"/>
    <property type="molecule type" value="Genomic_DNA"/>
</dbReference>
<dbReference type="Pfam" id="PF00501">
    <property type="entry name" value="AMP-binding"/>
    <property type="match status" value="1"/>
</dbReference>
<dbReference type="Gene3D" id="3.30.300.30">
    <property type="match status" value="1"/>
</dbReference>
<accession>A0AAE3ZAA8</accession>
<sequence length="509" mass="53720">MPDSADETLRRLYAQVLAVDTAGDDEGFFELGGTSLHVVRLLELVHEHLGVTVELESFFREPTLTGLRHAVDRQRADLVSPLVEAAFAGPVDRPALVAPDGRLSYAELADLVTTAAKEADPQAEPAAVRADSSLAGAREVLAGLAAQQPMLLCDPAGTAAEQQAAWQSFTTDPLPEAARAVHAITTSGSTGQPKVVVSPNGGMLAVQRAHAGLYELGPEDSYLVMAPLHHCFGLKAGMLVGLLSGATVVLAPQPLRPESLRACAEQHRITMTIGVSFAYRILLAADAELPALRHAMVGGDPLPADVVVAWQARTAAPLINSYGCTETDHISDNIDGVADSVGRPLPGVELRVRRADGTITDTGEGELLVDSPGVAHGYAADPQRTAERFTDGWYATGDVAELRTDGHVFLRGRLDDQLNVAGTKVDPREVEQTCREALGLIDCAVLGETGATGVVEIKAYVVAEHPVTRDGLARAVSGRLSAHKIPSRVVQLDQLPRSAGGKLLRGELP</sequence>
<dbReference type="InterPro" id="IPR036736">
    <property type="entry name" value="ACP-like_sf"/>
</dbReference>
<organism evidence="2 3">
    <name type="scientific">Haloactinomyces albus</name>
    <dbReference type="NCBI Taxonomy" id="1352928"/>
    <lineage>
        <taxon>Bacteria</taxon>
        <taxon>Bacillati</taxon>
        <taxon>Actinomycetota</taxon>
        <taxon>Actinomycetes</taxon>
        <taxon>Actinopolysporales</taxon>
        <taxon>Actinopolysporaceae</taxon>
        <taxon>Haloactinomyces</taxon>
    </lineage>
</organism>
<dbReference type="InterPro" id="IPR050237">
    <property type="entry name" value="ATP-dep_AMP-bd_enzyme"/>
</dbReference>
<keyword evidence="2" id="KW-0436">Ligase</keyword>
<dbReference type="InterPro" id="IPR045851">
    <property type="entry name" value="AMP-bd_C_sf"/>
</dbReference>
<name>A0AAE3ZAA8_9ACTN</name>
<dbReference type="Pfam" id="PF00550">
    <property type="entry name" value="PP-binding"/>
    <property type="match status" value="1"/>
</dbReference>
<dbReference type="CDD" id="cd04433">
    <property type="entry name" value="AFD_class_I"/>
    <property type="match status" value="1"/>
</dbReference>
<dbReference type="Proteomes" id="UP001180845">
    <property type="component" value="Unassembled WGS sequence"/>
</dbReference>
<dbReference type="PANTHER" id="PTHR43767:SF10">
    <property type="entry name" value="SURFACTIN SYNTHASE SUBUNIT 1"/>
    <property type="match status" value="1"/>
</dbReference>